<protein>
    <submittedName>
        <fullName evidence="1">Uncharacterized protein</fullName>
    </submittedName>
</protein>
<dbReference type="OrthoDB" id="5052058at2"/>
<reference evidence="2" key="1">
    <citation type="submission" date="2016-10" db="EMBL/GenBank/DDBJ databases">
        <authorList>
            <person name="Varghese N."/>
            <person name="Submissions S."/>
        </authorList>
    </citation>
    <scope>NUCLEOTIDE SEQUENCE [LARGE SCALE GENOMIC DNA]</scope>
    <source>
        <strain evidence="2">DSM 44654</strain>
    </source>
</reference>
<name>A0A1H5R8K4_9PSEU</name>
<dbReference type="EMBL" id="FNUJ01000007">
    <property type="protein sequence ID" value="SEF34404.1"/>
    <property type="molecule type" value="Genomic_DNA"/>
</dbReference>
<keyword evidence="2" id="KW-1185">Reference proteome</keyword>
<proteinExistence type="predicted"/>
<dbReference type="RefSeq" id="WP_086674043.1">
    <property type="nucleotide sequence ID" value="NZ_FNUJ01000007.1"/>
</dbReference>
<evidence type="ECO:0000313" key="1">
    <source>
        <dbReference type="EMBL" id="SEF34404.1"/>
    </source>
</evidence>
<organism evidence="1 2">
    <name type="scientific">Amycolatopsis pretoriensis</name>
    <dbReference type="NCBI Taxonomy" id="218821"/>
    <lineage>
        <taxon>Bacteria</taxon>
        <taxon>Bacillati</taxon>
        <taxon>Actinomycetota</taxon>
        <taxon>Actinomycetes</taxon>
        <taxon>Pseudonocardiales</taxon>
        <taxon>Pseudonocardiaceae</taxon>
        <taxon>Amycolatopsis</taxon>
    </lineage>
</organism>
<dbReference type="InterPro" id="IPR044000">
    <property type="entry name" value="Phage_tube_2"/>
</dbReference>
<dbReference type="STRING" id="218821.SAMN05421837_107373"/>
<gene>
    <name evidence="1" type="ORF">SAMN05421837_107373</name>
</gene>
<dbReference type="Proteomes" id="UP000198878">
    <property type="component" value="Unassembled WGS sequence"/>
</dbReference>
<evidence type="ECO:0000313" key="2">
    <source>
        <dbReference type="Proteomes" id="UP000198878"/>
    </source>
</evidence>
<accession>A0A1H5R8K4</accession>
<sequence length="342" mass="36089">MTTGSGLDAQIGFGQESVWGTPVTPTRFVEFDSESMKFDPTWLEPNALHKGLKYKRLSRATISRSSVSGDVTMDVNTLGMGMLVRNMLGSTTTTTTLVSGSAYKQIHVPGDFRGLGLTVQVGRPEPSTGTVRPFTYEGCKVVKWEFSLKDNDTPSLKLTFDGQAESTATALTAASYLSGSSTYNFSQATLKLGGTPATASGETTITSGVTVATIIKEITISGTVPMATDRYGVGNSGQKAEPLENGIPMITGKLSAEFNKTELYDLYTAASGTALQLDLTGAAIGSANYLFSFIIPAIKLKTAAPTVGGPDIVPMSTDFEGYSNEVDPVIQCKIVSTESTTV</sequence>
<dbReference type="Pfam" id="PF18906">
    <property type="entry name" value="Phage_tube_2"/>
    <property type="match status" value="1"/>
</dbReference>
<dbReference type="AlphaFoldDB" id="A0A1H5R8K4"/>